<evidence type="ECO:0000313" key="2">
    <source>
        <dbReference type="EMBL" id="GJJ42670.1"/>
    </source>
</evidence>
<protein>
    <recommendedName>
        <fullName evidence="4">Transposase</fullName>
    </recommendedName>
</protein>
<evidence type="ECO:0000256" key="1">
    <source>
        <dbReference type="SAM" id="MobiDB-lite"/>
    </source>
</evidence>
<organism evidence="2 3">
    <name type="scientific">Corynebacterium ulcerans</name>
    <dbReference type="NCBI Taxonomy" id="65058"/>
    <lineage>
        <taxon>Bacteria</taxon>
        <taxon>Bacillati</taxon>
        <taxon>Actinomycetota</taxon>
        <taxon>Actinomycetes</taxon>
        <taxon>Mycobacteriales</taxon>
        <taxon>Corynebacteriaceae</taxon>
        <taxon>Corynebacterium</taxon>
    </lineage>
</organism>
<feature type="region of interest" description="Disordered" evidence="1">
    <location>
        <begin position="1"/>
        <end position="37"/>
    </location>
</feature>
<sequence>MSYASTGQSPTDFPHGQHWLKKYNSQQSPDPIPASRNTSYIYKPFIAQRILNKRSPQNSTSQVRDVIHVAHSVGN</sequence>
<dbReference type="AlphaFoldDB" id="A0ABD0BJE1"/>
<gene>
    <name evidence="2" type="ORF">CULCOIPH005_08590</name>
</gene>
<dbReference type="EMBL" id="BQFK01000002">
    <property type="protein sequence ID" value="GJJ42670.1"/>
    <property type="molecule type" value="Genomic_DNA"/>
</dbReference>
<evidence type="ECO:0000313" key="3">
    <source>
        <dbReference type="Proteomes" id="UP001205910"/>
    </source>
</evidence>
<evidence type="ECO:0008006" key="4">
    <source>
        <dbReference type="Google" id="ProtNLM"/>
    </source>
</evidence>
<comment type="caution">
    <text evidence="2">The sequence shown here is derived from an EMBL/GenBank/DDBJ whole genome shotgun (WGS) entry which is preliminary data.</text>
</comment>
<feature type="compositionally biased region" description="Polar residues" evidence="1">
    <location>
        <begin position="1"/>
        <end position="11"/>
    </location>
</feature>
<dbReference type="Proteomes" id="UP001205910">
    <property type="component" value="Unassembled WGS sequence"/>
</dbReference>
<feature type="compositionally biased region" description="Polar residues" evidence="1">
    <location>
        <begin position="23"/>
        <end position="37"/>
    </location>
</feature>
<proteinExistence type="predicted"/>
<reference evidence="2 3" key="1">
    <citation type="submission" date="2021-11" db="EMBL/GenBank/DDBJ databases">
        <title>Whole genome sequences of diphtheriae toxin producing Corynebacterium ulcerans isolates from cats in Osaka, Japan.</title>
        <authorList>
            <person name="Umeda K."/>
            <person name="Hirai Y."/>
        </authorList>
    </citation>
    <scope>NUCLEOTIDE SEQUENCE [LARGE SCALE GENOMIC DNA]</scope>
    <source>
        <strain evidence="2 3">12109B-1</strain>
    </source>
</reference>
<name>A0ABD0BJE1_CORUL</name>
<accession>A0ABD0BJE1</accession>